<feature type="non-terminal residue" evidence="1">
    <location>
        <position position="260"/>
    </location>
</feature>
<dbReference type="AlphaFoldDB" id="A0A937W350"/>
<evidence type="ECO:0000313" key="2">
    <source>
        <dbReference type="Proteomes" id="UP000712673"/>
    </source>
</evidence>
<proteinExistence type="predicted"/>
<comment type="caution">
    <text evidence="1">The sequence shown here is derived from an EMBL/GenBank/DDBJ whole genome shotgun (WGS) entry which is preliminary data.</text>
</comment>
<reference evidence="1" key="1">
    <citation type="submission" date="2019-03" db="EMBL/GenBank/DDBJ databases">
        <title>Lake Tanganyika Metagenome-Assembled Genomes (MAGs).</title>
        <authorList>
            <person name="Tran P."/>
        </authorList>
    </citation>
    <scope>NUCLEOTIDE SEQUENCE</scope>
    <source>
        <strain evidence="1">K_DeepCast_65m_m2_066</strain>
    </source>
</reference>
<dbReference type="SUPFAM" id="SSF53756">
    <property type="entry name" value="UDP-Glycosyltransferase/glycogen phosphorylase"/>
    <property type="match status" value="1"/>
</dbReference>
<evidence type="ECO:0000313" key="1">
    <source>
        <dbReference type="EMBL" id="MBM3224514.1"/>
    </source>
</evidence>
<gene>
    <name evidence="1" type="ORF">FJZ47_12030</name>
</gene>
<protein>
    <submittedName>
        <fullName evidence="1">Glycosyltransferase family 4 protein</fullName>
    </submittedName>
</protein>
<sequence length="260" mass="28999">MIGLVLPRGHTFGWGVCGKYLTRELARHAPVVLFTEPFTAEQIGDELDYRFLKAVSVAPGDYLGSDQGRLPHPVLQALTDHHLAPMLPGVRGTRTVGYTFFEHSLLATHDVEQARRACDVIVAGSSWCCEVLRQHGVDNTCTILQGIDETIFNMHANDKRYFDDHFVIFSGGKFELRKGQDLVIKAFQIFHERHKDVLLVNAWFNHWSFSMQTMAASPHIICQLGTGEYCTAMNALLAANGIDLSRVITLPPKANIAMAH</sequence>
<accession>A0A937W350</accession>
<dbReference type="EMBL" id="VGLS01000343">
    <property type="protein sequence ID" value="MBM3224514.1"/>
    <property type="molecule type" value="Genomic_DNA"/>
</dbReference>
<name>A0A937W350_UNCTE</name>
<dbReference type="Proteomes" id="UP000712673">
    <property type="component" value="Unassembled WGS sequence"/>
</dbReference>
<dbReference type="Gene3D" id="3.40.50.2000">
    <property type="entry name" value="Glycogen Phosphorylase B"/>
    <property type="match status" value="1"/>
</dbReference>
<organism evidence="1 2">
    <name type="scientific">Tectimicrobiota bacterium</name>
    <dbReference type="NCBI Taxonomy" id="2528274"/>
    <lineage>
        <taxon>Bacteria</taxon>
        <taxon>Pseudomonadati</taxon>
        <taxon>Nitrospinota/Tectimicrobiota group</taxon>
        <taxon>Candidatus Tectimicrobiota</taxon>
    </lineage>
</organism>